<organism evidence="1">
    <name type="scientific">Oryza barthii</name>
    <dbReference type="NCBI Taxonomy" id="65489"/>
    <lineage>
        <taxon>Eukaryota</taxon>
        <taxon>Viridiplantae</taxon>
        <taxon>Streptophyta</taxon>
        <taxon>Embryophyta</taxon>
        <taxon>Tracheophyta</taxon>
        <taxon>Spermatophyta</taxon>
        <taxon>Magnoliopsida</taxon>
        <taxon>Liliopsida</taxon>
        <taxon>Poales</taxon>
        <taxon>Poaceae</taxon>
        <taxon>BOP clade</taxon>
        <taxon>Oryzoideae</taxon>
        <taxon>Oryzeae</taxon>
        <taxon>Oryzinae</taxon>
        <taxon>Oryza</taxon>
    </lineage>
</organism>
<dbReference type="Gramene" id="OBART07G24270.1">
    <property type="protein sequence ID" value="OBART07G24270.1"/>
    <property type="gene ID" value="OBART07G24270"/>
</dbReference>
<protein>
    <submittedName>
        <fullName evidence="1">Uncharacterized protein</fullName>
    </submittedName>
</protein>
<proteinExistence type="predicted"/>
<keyword evidence="2" id="KW-1185">Reference proteome</keyword>
<dbReference type="EnsemblPlants" id="OBART07G24270.1">
    <property type="protein sequence ID" value="OBART07G24270.1"/>
    <property type="gene ID" value="OBART07G24270"/>
</dbReference>
<dbReference type="HOGENOM" id="CLU_2336988_0_0_1"/>
<sequence length="98" mass="10850">MSSPSPAAAGAYASLSFPMELCCQAQESLQEHRLIYAGNFPSFLKVNSFGSSAGFHVDEGVKARYWINPDKKVLEILHAEFRSKQEMALLLCQNLITI</sequence>
<dbReference type="PaxDb" id="65489-OBART07G24270.1"/>
<name>A0A0D3GU90_9ORYZ</name>
<dbReference type="AlphaFoldDB" id="A0A0D3GU90"/>
<reference evidence="1" key="2">
    <citation type="submission" date="2015-03" db="UniProtKB">
        <authorList>
            <consortium name="EnsemblPlants"/>
        </authorList>
    </citation>
    <scope>IDENTIFICATION</scope>
</reference>
<reference evidence="1" key="1">
    <citation type="journal article" date="2009" name="Rice">
        <title>De Novo Next Generation Sequencing of Plant Genomes.</title>
        <authorList>
            <person name="Rounsley S."/>
            <person name="Marri P.R."/>
            <person name="Yu Y."/>
            <person name="He R."/>
            <person name="Sisneros N."/>
            <person name="Goicoechea J.L."/>
            <person name="Lee S.J."/>
            <person name="Angelova A."/>
            <person name="Kudrna D."/>
            <person name="Luo M."/>
            <person name="Affourtit J."/>
            <person name="Desany B."/>
            <person name="Knight J."/>
            <person name="Niazi F."/>
            <person name="Egholm M."/>
            <person name="Wing R.A."/>
        </authorList>
    </citation>
    <scope>NUCLEOTIDE SEQUENCE [LARGE SCALE GENOMIC DNA]</scope>
    <source>
        <strain evidence="1">cv. IRGC 105608</strain>
    </source>
</reference>
<evidence type="ECO:0000313" key="1">
    <source>
        <dbReference type="EnsemblPlants" id="OBART07G24270.1"/>
    </source>
</evidence>
<dbReference type="STRING" id="65489.A0A0D3GU90"/>
<dbReference type="Proteomes" id="UP000026960">
    <property type="component" value="Chromosome 7"/>
</dbReference>
<evidence type="ECO:0000313" key="2">
    <source>
        <dbReference type="Proteomes" id="UP000026960"/>
    </source>
</evidence>
<accession>A0A0D3GU90</accession>